<dbReference type="GeneID" id="95772795"/>
<evidence type="ECO:0000313" key="6">
    <source>
        <dbReference type="EMBL" id="TLX43469.1"/>
    </source>
</evidence>
<dbReference type="EMBL" id="VAUP01000015">
    <property type="protein sequence ID" value="TLX43469.1"/>
    <property type="molecule type" value="Genomic_DNA"/>
</dbReference>
<name>A0A6C1KGQ5_XANAU</name>
<proteinExistence type="inferred from homology"/>
<comment type="similarity">
    <text evidence="1">Belongs to the LysR transcriptional regulatory family.</text>
</comment>
<dbReference type="InterPro" id="IPR000847">
    <property type="entry name" value="LysR_HTH_N"/>
</dbReference>
<feature type="domain" description="HTH lysR-type" evidence="5">
    <location>
        <begin position="2"/>
        <end position="59"/>
    </location>
</feature>
<dbReference type="PROSITE" id="PS50931">
    <property type="entry name" value="HTH_LYSR"/>
    <property type="match status" value="1"/>
</dbReference>
<dbReference type="Pfam" id="PF00126">
    <property type="entry name" value="HTH_1"/>
    <property type="match status" value="1"/>
</dbReference>
<dbReference type="InterPro" id="IPR036388">
    <property type="entry name" value="WH-like_DNA-bd_sf"/>
</dbReference>
<keyword evidence="3" id="KW-0238">DNA-binding</keyword>
<dbReference type="SUPFAM" id="SSF46785">
    <property type="entry name" value="Winged helix' DNA-binding domain"/>
    <property type="match status" value="1"/>
</dbReference>
<evidence type="ECO:0000256" key="1">
    <source>
        <dbReference type="ARBA" id="ARBA00009437"/>
    </source>
</evidence>
<accession>A0A6C1KGQ5</accession>
<organism evidence="6 7">
    <name type="scientific">Xanthobacter autotrophicus</name>
    <dbReference type="NCBI Taxonomy" id="280"/>
    <lineage>
        <taxon>Bacteria</taxon>
        <taxon>Pseudomonadati</taxon>
        <taxon>Pseudomonadota</taxon>
        <taxon>Alphaproteobacteria</taxon>
        <taxon>Hyphomicrobiales</taxon>
        <taxon>Xanthobacteraceae</taxon>
        <taxon>Xanthobacter</taxon>
    </lineage>
</organism>
<evidence type="ECO:0000256" key="3">
    <source>
        <dbReference type="ARBA" id="ARBA00023125"/>
    </source>
</evidence>
<dbReference type="AlphaFoldDB" id="A0A6C1KGQ5"/>
<gene>
    <name evidence="6" type="ORF">FBQ73_04895</name>
</gene>
<keyword evidence="2" id="KW-0805">Transcription regulation</keyword>
<dbReference type="SUPFAM" id="SSF53850">
    <property type="entry name" value="Periplasmic binding protein-like II"/>
    <property type="match status" value="1"/>
</dbReference>
<keyword evidence="4" id="KW-0804">Transcription</keyword>
<evidence type="ECO:0000256" key="2">
    <source>
        <dbReference type="ARBA" id="ARBA00023015"/>
    </source>
</evidence>
<dbReference type="OrthoDB" id="8479357at2"/>
<evidence type="ECO:0000259" key="5">
    <source>
        <dbReference type="PROSITE" id="PS50931"/>
    </source>
</evidence>
<protein>
    <submittedName>
        <fullName evidence="6">LysR family transcriptional regulator</fullName>
    </submittedName>
</protein>
<reference evidence="6 7" key="1">
    <citation type="submission" date="2019-05" db="EMBL/GenBank/DDBJ databases">
        <authorList>
            <person name="Zhou X."/>
        </authorList>
    </citation>
    <scope>NUCLEOTIDE SEQUENCE [LARGE SCALE GENOMIC DNA]</scope>
    <source>
        <strain evidence="6 7">DSM 432</strain>
    </source>
</reference>
<dbReference type="Gene3D" id="3.40.190.10">
    <property type="entry name" value="Periplasmic binding protein-like II"/>
    <property type="match status" value="2"/>
</dbReference>
<dbReference type="InterPro" id="IPR005119">
    <property type="entry name" value="LysR_subst-bd"/>
</dbReference>
<dbReference type="Gene3D" id="1.10.10.10">
    <property type="entry name" value="Winged helix-like DNA-binding domain superfamily/Winged helix DNA-binding domain"/>
    <property type="match status" value="1"/>
</dbReference>
<evidence type="ECO:0000313" key="7">
    <source>
        <dbReference type="Proteomes" id="UP000305131"/>
    </source>
</evidence>
<dbReference type="PRINTS" id="PR00039">
    <property type="entry name" value="HTHLYSR"/>
</dbReference>
<dbReference type="InterPro" id="IPR036390">
    <property type="entry name" value="WH_DNA-bd_sf"/>
</dbReference>
<dbReference type="RefSeq" id="WP_138398391.1">
    <property type="nucleotide sequence ID" value="NZ_JBAFVI010000001.1"/>
</dbReference>
<sequence length="276" mass="29698">MMDIRDIQFLQAVAETGSITRAAERLGCVQSNVTARLKKLEDRLGQKLVARMDGRMVPTAAGSLALDYGARIVSLSTEVEARLKASAQDWPPLRLGTMETTAAVRLPPVLKRIRDTLSPLRLTLKTGTSGELMAGLRRGAFDLVFVAEDLADDRFASQPLWSERLVEVGPKVLPNGAPPESAAIVFREGCCYRERCRTVLGDLPLLELGTLDGIIGCVAAGLGRTLLPEAAVERWRALGEIETRPIPGPDVRTLAVWHAASPSLRSIAAVVALAAT</sequence>
<dbReference type="Pfam" id="PF03466">
    <property type="entry name" value="LysR_substrate"/>
    <property type="match status" value="1"/>
</dbReference>
<dbReference type="PANTHER" id="PTHR30126:SF40">
    <property type="entry name" value="HTH-TYPE TRANSCRIPTIONAL REGULATOR GLTR"/>
    <property type="match status" value="1"/>
</dbReference>
<dbReference type="PANTHER" id="PTHR30126">
    <property type="entry name" value="HTH-TYPE TRANSCRIPTIONAL REGULATOR"/>
    <property type="match status" value="1"/>
</dbReference>
<dbReference type="Proteomes" id="UP000305131">
    <property type="component" value="Unassembled WGS sequence"/>
</dbReference>
<dbReference type="GO" id="GO:0003700">
    <property type="term" value="F:DNA-binding transcription factor activity"/>
    <property type="evidence" value="ECO:0007669"/>
    <property type="project" value="InterPro"/>
</dbReference>
<dbReference type="GO" id="GO:0000976">
    <property type="term" value="F:transcription cis-regulatory region binding"/>
    <property type="evidence" value="ECO:0007669"/>
    <property type="project" value="TreeGrafter"/>
</dbReference>
<evidence type="ECO:0000256" key="4">
    <source>
        <dbReference type="ARBA" id="ARBA00023163"/>
    </source>
</evidence>
<comment type="caution">
    <text evidence="6">The sequence shown here is derived from an EMBL/GenBank/DDBJ whole genome shotgun (WGS) entry which is preliminary data.</text>
</comment>